<dbReference type="Gene3D" id="1.20.5.190">
    <property type="match status" value="2"/>
</dbReference>
<proteinExistence type="inferred from homology"/>
<dbReference type="SUPFAM" id="SSF52540">
    <property type="entry name" value="P-loop containing nucleoside triphosphate hydrolases"/>
    <property type="match status" value="2"/>
</dbReference>
<keyword evidence="5 8" id="KW-0518">Myosin</keyword>
<keyword evidence="7 8" id="KW-0009">Actin-binding</keyword>
<dbReference type="Gene3D" id="1.10.10.820">
    <property type="match status" value="1"/>
</dbReference>
<keyword evidence="2 8" id="KW-0547">Nucleotide-binding</keyword>
<keyword evidence="14" id="KW-1185">Reference proteome</keyword>
<feature type="binding site" evidence="8">
    <location>
        <begin position="177"/>
        <end position="184"/>
    </location>
    <ligand>
        <name>ATP</name>
        <dbReference type="ChEBI" id="CHEBI:30616"/>
    </ligand>
</feature>
<dbReference type="Gene3D" id="3.40.850.10">
    <property type="entry name" value="Kinesin motor domain"/>
    <property type="match status" value="1"/>
</dbReference>
<dbReference type="EMBL" id="JBCLYO010000001">
    <property type="protein sequence ID" value="KAL0097250.1"/>
    <property type="molecule type" value="Genomic_DNA"/>
</dbReference>
<organism evidence="13 14">
    <name type="scientific">Phycomyces blakesleeanus</name>
    <dbReference type="NCBI Taxonomy" id="4837"/>
    <lineage>
        <taxon>Eukaryota</taxon>
        <taxon>Fungi</taxon>
        <taxon>Fungi incertae sedis</taxon>
        <taxon>Mucoromycota</taxon>
        <taxon>Mucoromycotina</taxon>
        <taxon>Mucoromycetes</taxon>
        <taxon>Mucorales</taxon>
        <taxon>Phycomycetaceae</taxon>
        <taxon>Phycomyces</taxon>
    </lineage>
</organism>
<gene>
    <name evidence="13" type="ORF">J3Q64DRAFT_1651867</name>
</gene>
<keyword evidence="4 9" id="KW-0175">Coiled coil</keyword>
<dbReference type="PROSITE" id="PS51456">
    <property type="entry name" value="MYOSIN_MOTOR"/>
    <property type="match status" value="1"/>
</dbReference>
<sequence>MASSHLTQLLQVYTKGTQAWFTDDQDGWVSASVESNETVGNTVKMIFTNDQDPTREHVFEGSLTELDKHKGNTLPPLRNPPKMEDIDDLTNLSYLNEPSVLNTIRIRYLQRNIYTYSGIVLIAANPFARVPLYEPQVIQQYSGKRRGELEPHLFAISEDAYRCMIREKTNQTIVVSGESGAGKTVSAKYIMRYFATADDKETAGKVAKDSSGSMTEVEEQILATNPIMEAFGNAKTTRNDNSSRFGKYIEIQFDKQYNIVGAKVRTYLLERSRLVFQPQIERNYHIFYQLCAGAPEAERERLGIKDWTAFNYLNQSGSGVIPGVDDIEEFELTQSSLEKIGVTKETQWDIFRLLAALLHLGNMEIGGRGDASLAEDEPSLVLATRLLGIPLAEFRKWIIRKQIITRSEKIVTNLSTTQAQVVRDSVAKYIYAYLFDWLVAIVNDSLSCPDPDSVTAFIGVLDIYGFEHFQKNSFEQFCINYANEKLQQQFNQHVFKLEQEEYVREEIDWKFIEFADNQKCIEMIENKMGVLSLLDEESRLPSGTDQGFCNKLYSTFSNPPYQDYFKKPRFSNNAFTVVHYAHDVQYEAEGFLEKNKDTVPEEHLALLQKTEFSFLSTMMQTAAAAIAASSPVVVETQKKSNNAAAKKSTLGSIFKLSLINLMDTIKHTNVHYIRCIKPNEAKQAWAFEPNMVLSQLRACGVLETIRISCAGYPSRWTFADFADRYYALVNSSHWDPATKPDIRKLCSVILDTHIKDKDKYQVGLTKIFFRAGQLAYMEKLRSDRWNACATLVQKNARRFIARIQYLRTKEFILKLQQLARQKVAAQNLITLRKEKAVVVLQKYWRGHLARVKHKRQLAFVVQLQASVRALVARKRFALIREHNAATTIQRMLRGWVVRKKYQARRNHVISIQACVRRRMARKQLAEIRAEARSVSHFKEVSYKLEHKVNELTQSLNHQKEEKTMLKTKTTALEARVKAWIEQYDILGSKAKDLENVVGKPSDVDSQWAALQQERERLQQDYTNSLQKIKGQDQAIAQLSQELIRQKQEVAKLKQVSETVVQTGQAPDVTVLKQQIAALRSQLSSTLHHSQPSQKTRSQSTTSTPLSTANRHNDISAGGGDLAVNQLRVGEVAKPRDQKWEFMDEEGFLQDMLDALVTKLAIPFDGQTKERKEIVFPAHCIGQYIIQHLAFDRLAAERLLDSIVETIQKHCLGLHDEEATIACAFWLTNIQELVCILGNNAQSDSAEIAVNQQSTVKINAKLALAQSKIYGHISRESKRKVSRMVSAVVENQSLPGFITPDTGRAKSSMDDLTSVLTKLDRTLVCFQVDNFVVEQLFMEVFKYIGVCAFNDMVMRRGFNSWKRAMQIQYNANRLEEWCRSHQHTDCTLPLEHVSQAAKLLQLKKTTQEDIRIIFDVCWILSPIQVQKLIQQYSVADYEDPIGHDILKTVASRVSSGETLLLDPVSLDESQFEAPEPRQQAIDTYLPAFLQGHRIEQLMTTKST</sequence>
<keyword evidence="6 8" id="KW-0505">Motor protein</keyword>
<evidence type="ECO:0000259" key="12">
    <source>
        <dbReference type="PROSITE" id="PS51456"/>
    </source>
</evidence>
<evidence type="ECO:0000256" key="2">
    <source>
        <dbReference type="ARBA" id="ARBA00022741"/>
    </source>
</evidence>
<dbReference type="PROSITE" id="PS50096">
    <property type="entry name" value="IQ"/>
    <property type="match status" value="4"/>
</dbReference>
<comment type="similarity">
    <text evidence="1 8">Belongs to the TRAFAC class myosin-kinesin ATPase superfamily. Myosin family.</text>
</comment>
<protein>
    <submittedName>
        <fullName evidence="13">P-loop containing nucleoside triphosphate hydrolase protein</fullName>
    </submittedName>
</protein>
<dbReference type="GO" id="GO:0016787">
    <property type="term" value="F:hydrolase activity"/>
    <property type="evidence" value="ECO:0007669"/>
    <property type="project" value="UniProtKB-KW"/>
</dbReference>
<dbReference type="Pfam" id="PF00063">
    <property type="entry name" value="Myosin_head"/>
    <property type="match status" value="1"/>
</dbReference>
<dbReference type="InterPro" id="IPR036961">
    <property type="entry name" value="Kinesin_motor_dom_sf"/>
</dbReference>
<comment type="caution">
    <text evidence="13">The sequence shown here is derived from an EMBL/GenBank/DDBJ whole genome shotgun (WGS) entry which is preliminary data.</text>
</comment>
<dbReference type="InterPro" id="IPR002710">
    <property type="entry name" value="Dilute_dom"/>
</dbReference>
<evidence type="ECO:0000256" key="9">
    <source>
        <dbReference type="SAM" id="Coils"/>
    </source>
</evidence>
<dbReference type="InterPro" id="IPR001609">
    <property type="entry name" value="Myosin_head_motor_dom-like"/>
</dbReference>
<feature type="coiled-coil region" evidence="9">
    <location>
        <begin position="1028"/>
        <end position="1055"/>
    </location>
</feature>
<evidence type="ECO:0000256" key="3">
    <source>
        <dbReference type="ARBA" id="ARBA00022840"/>
    </source>
</evidence>
<dbReference type="Gene3D" id="1.20.120.720">
    <property type="entry name" value="Myosin VI head, motor domain, U50 subdomain"/>
    <property type="match status" value="1"/>
</dbReference>
<dbReference type="PANTHER" id="PTHR13140">
    <property type="entry name" value="MYOSIN"/>
    <property type="match status" value="1"/>
</dbReference>
<evidence type="ECO:0000256" key="7">
    <source>
        <dbReference type="ARBA" id="ARBA00023203"/>
    </source>
</evidence>
<keyword evidence="13" id="KW-0378">Hydrolase</keyword>
<evidence type="ECO:0000256" key="8">
    <source>
        <dbReference type="PROSITE-ProRule" id="PRU00782"/>
    </source>
</evidence>
<dbReference type="Pfam" id="PF01843">
    <property type="entry name" value="DIL"/>
    <property type="match status" value="1"/>
</dbReference>
<dbReference type="Gene3D" id="1.20.58.530">
    <property type="match status" value="1"/>
</dbReference>
<dbReference type="InterPro" id="IPR000048">
    <property type="entry name" value="IQ_motif_EF-hand-BS"/>
</dbReference>
<evidence type="ECO:0000259" key="11">
    <source>
        <dbReference type="PROSITE" id="PS51126"/>
    </source>
</evidence>
<evidence type="ECO:0000313" key="13">
    <source>
        <dbReference type="EMBL" id="KAL0097250.1"/>
    </source>
</evidence>
<dbReference type="PANTHER" id="PTHR13140:SF706">
    <property type="entry name" value="DILUTE CLASS UNCONVENTIONAL MYOSIN, ISOFORM C"/>
    <property type="match status" value="1"/>
</dbReference>
<dbReference type="Proteomes" id="UP001448207">
    <property type="component" value="Unassembled WGS sequence"/>
</dbReference>
<accession>A0ABR3BFS1</accession>
<feature type="domain" description="Dilute" evidence="11">
    <location>
        <begin position="1196"/>
        <end position="1454"/>
    </location>
</feature>
<dbReference type="SMART" id="SM01132">
    <property type="entry name" value="DIL"/>
    <property type="match status" value="1"/>
</dbReference>
<dbReference type="PROSITE" id="PS51126">
    <property type="entry name" value="DILUTE"/>
    <property type="match status" value="1"/>
</dbReference>
<evidence type="ECO:0000256" key="6">
    <source>
        <dbReference type="ARBA" id="ARBA00023175"/>
    </source>
</evidence>
<feature type="compositionally biased region" description="Low complexity" evidence="10">
    <location>
        <begin position="1089"/>
        <end position="1103"/>
    </location>
</feature>
<dbReference type="Pfam" id="PF00612">
    <property type="entry name" value="IQ"/>
    <property type="match status" value="2"/>
</dbReference>
<keyword evidence="3 8" id="KW-0067">ATP-binding</keyword>
<evidence type="ECO:0000256" key="5">
    <source>
        <dbReference type="ARBA" id="ARBA00023123"/>
    </source>
</evidence>
<dbReference type="SMART" id="SM00242">
    <property type="entry name" value="MYSc"/>
    <property type="match status" value="1"/>
</dbReference>
<feature type="region of interest" description="Disordered" evidence="10">
    <location>
        <begin position="1082"/>
        <end position="1119"/>
    </location>
</feature>
<dbReference type="Gene3D" id="1.20.5.4820">
    <property type="match status" value="1"/>
</dbReference>
<dbReference type="SMART" id="SM00015">
    <property type="entry name" value="IQ"/>
    <property type="match status" value="5"/>
</dbReference>
<evidence type="ECO:0000256" key="4">
    <source>
        <dbReference type="ARBA" id="ARBA00023054"/>
    </source>
</evidence>
<evidence type="ECO:0000256" key="1">
    <source>
        <dbReference type="ARBA" id="ARBA00008314"/>
    </source>
</evidence>
<dbReference type="PRINTS" id="PR00193">
    <property type="entry name" value="MYOSINHEAVY"/>
</dbReference>
<dbReference type="CDD" id="cd01380">
    <property type="entry name" value="MYSc_Myo5"/>
    <property type="match status" value="1"/>
</dbReference>
<name>A0ABR3BFS1_PHYBL</name>
<feature type="region of interest" description="Actin-binding" evidence="8">
    <location>
        <begin position="658"/>
        <end position="680"/>
    </location>
</feature>
<dbReference type="InterPro" id="IPR027417">
    <property type="entry name" value="P-loop_NTPase"/>
</dbReference>
<feature type="domain" description="Myosin motor" evidence="12">
    <location>
        <begin position="84"/>
        <end position="782"/>
    </location>
</feature>
<reference evidence="13 14" key="1">
    <citation type="submission" date="2024-04" db="EMBL/GenBank/DDBJ databases">
        <title>Symmetric and asymmetric DNA N6-adenine methylation regulates different biological responses in Mucorales.</title>
        <authorList>
            <consortium name="Lawrence Berkeley National Laboratory"/>
            <person name="Lax C."/>
            <person name="Mondo S.J."/>
            <person name="Osorio-Concepcion M."/>
            <person name="Muszewska A."/>
            <person name="Corrochano-Luque M."/>
            <person name="Gutierrez G."/>
            <person name="Riley R."/>
            <person name="Lipzen A."/>
            <person name="Guo J."/>
            <person name="Hundley H."/>
            <person name="Amirebrahimi M."/>
            <person name="Ng V."/>
            <person name="Lorenzo-Gutierrez D."/>
            <person name="Binder U."/>
            <person name="Yang J."/>
            <person name="Song Y."/>
            <person name="Canovas D."/>
            <person name="Navarro E."/>
            <person name="Freitag M."/>
            <person name="Gabaldon T."/>
            <person name="Grigoriev I.V."/>
            <person name="Corrochano L.M."/>
            <person name="Nicolas F.E."/>
            <person name="Garre V."/>
        </authorList>
    </citation>
    <scope>NUCLEOTIDE SEQUENCE [LARGE SCALE GENOMIC DNA]</scope>
    <source>
        <strain evidence="13 14">L51</strain>
    </source>
</reference>
<evidence type="ECO:0000313" key="14">
    <source>
        <dbReference type="Proteomes" id="UP001448207"/>
    </source>
</evidence>
<dbReference type="InterPro" id="IPR036103">
    <property type="entry name" value="MYSc_Myo5"/>
</dbReference>
<evidence type="ECO:0000256" key="10">
    <source>
        <dbReference type="SAM" id="MobiDB-lite"/>
    </source>
</evidence>